<dbReference type="InterPro" id="IPR050528">
    <property type="entry name" value="L-type_Lectin-RKs"/>
</dbReference>
<feature type="signal peptide" evidence="19">
    <location>
        <begin position="1"/>
        <end position="34"/>
    </location>
</feature>
<reference evidence="21" key="1">
    <citation type="submission" date="2015-06" db="UniProtKB">
        <authorList>
            <consortium name="EnsemblPlants"/>
        </authorList>
    </citation>
    <scope>IDENTIFICATION</scope>
</reference>
<evidence type="ECO:0000256" key="14">
    <source>
        <dbReference type="ARBA" id="ARBA00022989"/>
    </source>
</evidence>
<proteinExistence type="inferred from homology"/>
<feature type="compositionally biased region" description="Low complexity" evidence="18">
    <location>
        <begin position="678"/>
        <end position="690"/>
    </location>
</feature>
<comment type="subcellular location">
    <subcellularLocation>
        <location evidence="1">Cell membrane</location>
        <topology evidence="1">Single-pass type I membrane protein</topology>
    </subcellularLocation>
</comment>
<evidence type="ECO:0000256" key="8">
    <source>
        <dbReference type="ARBA" id="ARBA00022692"/>
    </source>
</evidence>
<name>R7W1Z6_AEGTA</name>
<dbReference type="InterPro" id="IPR019825">
    <property type="entry name" value="Lectin_legB_Mn/Ca_BS"/>
</dbReference>
<dbReference type="PANTHER" id="PTHR27007">
    <property type="match status" value="1"/>
</dbReference>
<keyword evidence="10" id="KW-0430">Lectin</keyword>
<evidence type="ECO:0000256" key="18">
    <source>
        <dbReference type="SAM" id="MobiDB-lite"/>
    </source>
</evidence>
<evidence type="ECO:0000256" key="3">
    <source>
        <dbReference type="ARBA" id="ARBA00010217"/>
    </source>
</evidence>
<dbReference type="Gene3D" id="2.60.120.200">
    <property type="match status" value="1"/>
</dbReference>
<feature type="chain" id="PRO_5014593407" description="non-specific serine/threonine protein kinase" evidence="19">
    <location>
        <begin position="35"/>
        <end position="700"/>
    </location>
</feature>
<dbReference type="Pfam" id="PF00069">
    <property type="entry name" value="Pkinase"/>
    <property type="match status" value="1"/>
</dbReference>
<evidence type="ECO:0000256" key="9">
    <source>
        <dbReference type="ARBA" id="ARBA00022729"/>
    </source>
</evidence>
<accession>R7W1Z6</accession>
<evidence type="ECO:0000256" key="16">
    <source>
        <dbReference type="ARBA" id="ARBA00023170"/>
    </source>
</evidence>
<dbReference type="Pfam" id="PF00139">
    <property type="entry name" value="Lectin_legB"/>
    <property type="match status" value="1"/>
</dbReference>
<feature type="compositionally biased region" description="Basic and acidic residues" evidence="18">
    <location>
        <begin position="691"/>
        <end position="700"/>
    </location>
</feature>
<dbReference type="SUPFAM" id="SSF49899">
    <property type="entry name" value="Concanavalin A-like lectins/glucanases"/>
    <property type="match status" value="1"/>
</dbReference>
<dbReference type="GO" id="GO:0005886">
    <property type="term" value="C:plasma membrane"/>
    <property type="evidence" value="ECO:0007669"/>
    <property type="project" value="UniProtKB-SubCell"/>
</dbReference>
<dbReference type="GO" id="GO:0030246">
    <property type="term" value="F:carbohydrate binding"/>
    <property type="evidence" value="ECO:0007669"/>
    <property type="project" value="UniProtKB-KW"/>
</dbReference>
<dbReference type="PROSITE" id="PS50011">
    <property type="entry name" value="PROTEIN_KINASE_DOM"/>
    <property type="match status" value="1"/>
</dbReference>
<feature type="region of interest" description="Disordered" evidence="18">
    <location>
        <begin position="666"/>
        <end position="700"/>
    </location>
</feature>
<evidence type="ECO:0000256" key="6">
    <source>
        <dbReference type="ARBA" id="ARBA00022527"/>
    </source>
</evidence>
<keyword evidence="6" id="KW-0723">Serine/threonine-protein kinase</keyword>
<dbReference type="AlphaFoldDB" id="R7W1Z6"/>
<dbReference type="SMART" id="SM00220">
    <property type="entry name" value="S_TKc"/>
    <property type="match status" value="1"/>
</dbReference>
<organism evidence="21">
    <name type="scientific">Aegilops tauschii</name>
    <name type="common">Tausch's goatgrass</name>
    <name type="synonym">Aegilops squarrosa</name>
    <dbReference type="NCBI Taxonomy" id="37682"/>
    <lineage>
        <taxon>Eukaryota</taxon>
        <taxon>Viridiplantae</taxon>
        <taxon>Streptophyta</taxon>
        <taxon>Embryophyta</taxon>
        <taxon>Tracheophyta</taxon>
        <taxon>Spermatophyta</taxon>
        <taxon>Magnoliopsida</taxon>
        <taxon>Liliopsida</taxon>
        <taxon>Poales</taxon>
        <taxon>Poaceae</taxon>
        <taxon>BOP clade</taxon>
        <taxon>Pooideae</taxon>
        <taxon>Triticodae</taxon>
        <taxon>Triticeae</taxon>
        <taxon>Triticinae</taxon>
        <taxon>Aegilops</taxon>
    </lineage>
</organism>
<evidence type="ECO:0000256" key="11">
    <source>
        <dbReference type="ARBA" id="ARBA00022741"/>
    </source>
</evidence>
<evidence type="ECO:0000256" key="4">
    <source>
        <dbReference type="ARBA" id="ARBA00012513"/>
    </source>
</evidence>
<dbReference type="GO" id="GO:0005524">
    <property type="term" value="F:ATP binding"/>
    <property type="evidence" value="ECO:0007669"/>
    <property type="project" value="UniProtKB-UniRule"/>
</dbReference>
<dbReference type="FunFam" id="1.10.510.10:FF:000240">
    <property type="entry name" value="Lectin-domain containing receptor kinase A4.3"/>
    <property type="match status" value="1"/>
</dbReference>
<evidence type="ECO:0000313" key="21">
    <source>
        <dbReference type="EnsemblPlants" id="EMT00967"/>
    </source>
</evidence>
<keyword evidence="14" id="KW-1133">Transmembrane helix</keyword>
<evidence type="ECO:0000256" key="1">
    <source>
        <dbReference type="ARBA" id="ARBA00004251"/>
    </source>
</evidence>
<dbReference type="PROSITE" id="PS00108">
    <property type="entry name" value="PROTEIN_KINASE_ST"/>
    <property type="match status" value="1"/>
</dbReference>
<dbReference type="InterPro" id="IPR008271">
    <property type="entry name" value="Ser/Thr_kinase_AS"/>
</dbReference>
<dbReference type="GO" id="GO:0004674">
    <property type="term" value="F:protein serine/threonine kinase activity"/>
    <property type="evidence" value="ECO:0007669"/>
    <property type="project" value="UniProtKB-KW"/>
</dbReference>
<dbReference type="EC" id="2.7.11.1" evidence="4"/>
<keyword evidence="15" id="KW-0472">Membrane</keyword>
<evidence type="ECO:0000256" key="5">
    <source>
        <dbReference type="ARBA" id="ARBA00022475"/>
    </source>
</evidence>
<dbReference type="InterPro" id="IPR013320">
    <property type="entry name" value="ConA-like_dom_sf"/>
</dbReference>
<sequence length="700" mass="77313">MAALNPPHFTRVFIRYFCLYHLLLSLHLPPRASSLSFNSNFSLPRSYNPQDFILQGDAYFDSQMIELTKNDQSQKIHDSVGRVVYAQPVPLWDVATGKLATFNTTFSFQIKPEDGAVTGDGMAFFLGHYPPTSIPNPIENGRNLGLFTNNSNTNATGNDRILAVELDTFLNTGIDTSNSHIGIDVNSIISRVYTNVMVPGKNLTSGLPMTCQVSYDNNTQILTATLKIGDVAYPADTSADLRQLLPSVVAIGFSAATGAAVELHRILSWSFESSLDMSPPPEPQPPAATKPNLPPASRRHPGQPSSYTGYCLVLLVSGLVVVFCCCRHTRNNDLDEAPPRAGVPMQMQMQTQDVVLLLVDPVNNLASIARSFQYDELVEATNNFAEDTMLGRGGSASVYRGRLTNPDKLVAIKRFNGQASDAEKGLFQAEIKAISGLRHRNLVELVGWCNDVGNNHLLLVYELVSQGSLDEHLHGDKSWLSWPKRYRIILDTGCALEYIHKQCNDCVLHGDIKPCNILLDERYQAKITDFGLARLIDHETQQKTTQCPAGTPGYIDPEFLETGKRSRESDVYSFGIVLLEIVSGRRPAGSRLLTEVRNRHSRNAIVEAINPRLLAESTSRDHDERKMERVLLIGLWCTHPDPTKRPLIAEAMKTLESDDENLEIPALPHHVAEPLGHSASSSENSSVHASTAHDQDFLAR</sequence>
<evidence type="ECO:0000256" key="10">
    <source>
        <dbReference type="ARBA" id="ARBA00022734"/>
    </source>
</evidence>
<evidence type="ECO:0000259" key="20">
    <source>
        <dbReference type="PROSITE" id="PS50011"/>
    </source>
</evidence>
<feature type="domain" description="Protein kinase" evidence="20">
    <location>
        <begin position="384"/>
        <end position="662"/>
    </location>
</feature>
<evidence type="ECO:0000256" key="17">
    <source>
        <dbReference type="ARBA" id="ARBA00023180"/>
    </source>
</evidence>
<dbReference type="CDD" id="cd06899">
    <property type="entry name" value="lectin_legume_LecRK_Arcelin_ConA"/>
    <property type="match status" value="1"/>
</dbReference>
<dbReference type="Gene3D" id="3.30.200.20">
    <property type="entry name" value="Phosphorylase Kinase, domain 1"/>
    <property type="match status" value="1"/>
</dbReference>
<dbReference type="PROSITE" id="PS00107">
    <property type="entry name" value="PROTEIN_KINASE_ATP"/>
    <property type="match status" value="1"/>
</dbReference>
<dbReference type="Gene3D" id="1.10.510.10">
    <property type="entry name" value="Transferase(Phosphotransferase) domain 1"/>
    <property type="match status" value="1"/>
</dbReference>
<feature type="region of interest" description="Disordered" evidence="18">
    <location>
        <begin position="274"/>
        <end position="301"/>
    </location>
</feature>
<evidence type="ECO:0000256" key="13">
    <source>
        <dbReference type="ARBA" id="ARBA00022840"/>
    </source>
</evidence>
<evidence type="ECO:0000256" key="19">
    <source>
        <dbReference type="SAM" id="SignalP"/>
    </source>
</evidence>
<dbReference type="GO" id="GO:0002229">
    <property type="term" value="P:defense response to oomycetes"/>
    <property type="evidence" value="ECO:0007669"/>
    <property type="project" value="UniProtKB-ARBA"/>
</dbReference>
<keyword evidence="7" id="KW-0808">Transferase</keyword>
<dbReference type="InterPro" id="IPR011009">
    <property type="entry name" value="Kinase-like_dom_sf"/>
</dbReference>
<keyword evidence="13" id="KW-0067">ATP-binding</keyword>
<evidence type="ECO:0000256" key="7">
    <source>
        <dbReference type="ARBA" id="ARBA00022679"/>
    </source>
</evidence>
<comment type="similarity">
    <text evidence="3">In the C-terminal section; belongs to the protein kinase superfamily. Ser/Thr protein kinase family.</text>
</comment>
<evidence type="ECO:0000256" key="2">
    <source>
        <dbReference type="ARBA" id="ARBA00008536"/>
    </source>
</evidence>
<protein>
    <recommendedName>
        <fullName evidence="4">non-specific serine/threonine protein kinase</fullName>
        <ecNumber evidence="4">2.7.11.1</ecNumber>
    </recommendedName>
</protein>
<evidence type="ECO:0000256" key="12">
    <source>
        <dbReference type="ARBA" id="ARBA00022777"/>
    </source>
</evidence>
<keyword evidence="9 19" id="KW-0732">Signal</keyword>
<dbReference type="EnsemblPlants" id="EMT00967">
    <property type="protein sequence ID" value="EMT00967"/>
    <property type="gene ID" value="F775_52208"/>
</dbReference>
<keyword evidence="8" id="KW-0812">Transmembrane</keyword>
<dbReference type="InterPro" id="IPR017441">
    <property type="entry name" value="Protein_kinase_ATP_BS"/>
</dbReference>
<keyword evidence="11" id="KW-0547">Nucleotide-binding</keyword>
<comment type="similarity">
    <text evidence="2">In the N-terminal section; belongs to the leguminous lectin family.</text>
</comment>
<keyword evidence="16" id="KW-0675">Receptor</keyword>
<dbReference type="InterPro" id="IPR000719">
    <property type="entry name" value="Prot_kinase_dom"/>
</dbReference>
<dbReference type="SUPFAM" id="SSF56112">
    <property type="entry name" value="Protein kinase-like (PK-like)"/>
    <property type="match status" value="1"/>
</dbReference>
<dbReference type="PROSITE" id="PS00307">
    <property type="entry name" value="LECTIN_LEGUME_BETA"/>
    <property type="match status" value="1"/>
</dbReference>
<feature type="compositionally biased region" description="Pro residues" evidence="18">
    <location>
        <begin position="278"/>
        <end position="294"/>
    </location>
</feature>
<evidence type="ECO:0000256" key="15">
    <source>
        <dbReference type="ARBA" id="ARBA00023136"/>
    </source>
</evidence>
<dbReference type="InterPro" id="IPR001220">
    <property type="entry name" value="Legume_lectin_dom"/>
</dbReference>
<keyword evidence="12" id="KW-0418">Kinase</keyword>
<keyword evidence="17" id="KW-0325">Glycoprotein</keyword>
<keyword evidence="5" id="KW-1003">Cell membrane</keyword>